<evidence type="ECO:0000256" key="1">
    <source>
        <dbReference type="ARBA" id="ARBA00023015"/>
    </source>
</evidence>
<name>A0A1I0RHZ0_9BACT</name>
<feature type="domain" description="HTH hxlR-type" evidence="4">
    <location>
        <begin position="21"/>
        <end position="125"/>
    </location>
</feature>
<evidence type="ECO:0000313" key="5">
    <source>
        <dbReference type="EMBL" id="SEW40504.1"/>
    </source>
</evidence>
<proteinExistence type="predicted"/>
<dbReference type="InterPro" id="IPR036388">
    <property type="entry name" value="WH-like_DNA-bd_sf"/>
</dbReference>
<dbReference type="GO" id="GO:0003677">
    <property type="term" value="F:DNA binding"/>
    <property type="evidence" value="ECO:0007669"/>
    <property type="project" value="UniProtKB-KW"/>
</dbReference>
<evidence type="ECO:0000256" key="3">
    <source>
        <dbReference type="ARBA" id="ARBA00023163"/>
    </source>
</evidence>
<organism evidence="5 6">
    <name type="scientific">Chitinophaga arvensicola</name>
    <dbReference type="NCBI Taxonomy" id="29529"/>
    <lineage>
        <taxon>Bacteria</taxon>
        <taxon>Pseudomonadati</taxon>
        <taxon>Bacteroidota</taxon>
        <taxon>Chitinophagia</taxon>
        <taxon>Chitinophagales</taxon>
        <taxon>Chitinophagaceae</taxon>
        <taxon>Chitinophaga</taxon>
    </lineage>
</organism>
<keyword evidence="1" id="KW-0805">Transcription regulation</keyword>
<dbReference type="Pfam" id="PF01638">
    <property type="entry name" value="HxlR"/>
    <property type="match status" value="1"/>
</dbReference>
<evidence type="ECO:0000256" key="2">
    <source>
        <dbReference type="ARBA" id="ARBA00023125"/>
    </source>
</evidence>
<dbReference type="Gene3D" id="1.10.10.10">
    <property type="entry name" value="Winged helix-like DNA-binding domain superfamily/Winged helix DNA-binding domain"/>
    <property type="match status" value="1"/>
</dbReference>
<evidence type="ECO:0000313" key="6">
    <source>
        <dbReference type="Proteomes" id="UP000199310"/>
    </source>
</evidence>
<dbReference type="InterPro" id="IPR002577">
    <property type="entry name" value="HTH_HxlR"/>
</dbReference>
<accession>A0A1I0RHZ0</accession>
<protein>
    <submittedName>
        <fullName evidence="5">DNA-binding transcriptional regulator, HxlR family</fullName>
    </submittedName>
</protein>
<dbReference type="Proteomes" id="UP000199310">
    <property type="component" value="Unassembled WGS sequence"/>
</dbReference>
<dbReference type="AlphaFoldDB" id="A0A1I0RHZ0"/>
<dbReference type="STRING" id="29529.SAMN04488122_2862"/>
<dbReference type="EMBL" id="FOJG01000001">
    <property type="protein sequence ID" value="SEW40504.1"/>
    <property type="molecule type" value="Genomic_DNA"/>
</dbReference>
<dbReference type="PANTHER" id="PTHR33204:SF29">
    <property type="entry name" value="TRANSCRIPTIONAL REGULATOR"/>
    <property type="match status" value="1"/>
</dbReference>
<gene>
    <name evidence="5" type="ORF">SAMN04488122_2862</name>
</gene>
<dbReference type="SUPFAM" id="SSF46785">
    <property type="entry name" value="Winged helix' DNA-binding domain"/>
    <property type="match status" value="1"/>
</dbReference>
<dbReference type="PANTHER" id="PTHR33204">
    <property type="entry name" value="TRANSCRIPTIONAL REGULATOR, MARR FAMILY"/>
    <property type="match status" value="1"/>
</dbReference>
<keyword evidence="2 5" id="KW-0238">DNA-binding</keyword>
<reference evidence="6" key="1">
    <citation type="submission" date="2016-10" db="EMBL/GenBank/DDBJ databases">
        <authorList>
            <person name="Varghese N."/>
            <person name="Submissions S."/>
        </authorList>
    </citation>
    <scope>NUCLEOTIDE SEQUENCE [LARGE SCALE GENOMIC DNA]</scope>
    <source>
        <strain evidence="6">DSM 3695</strain>
    </source>
</reference>
<dbReference type="InterPro" id="IPR036390">
    <property type="entry name" value="WH_DNA-bd_sf"/>
</dbReference>
<keyword evidence="3" id="KW-0804">Transcription</keyword>
<dbReference type="PROSITE" id="PS51118">
    <property type="entry name" value="HTH_HXLR"/>
    <property type="match status" value="1"/>
</dbReference>
<keyword evidence="6" id="KW-1185">Reference proteome</keyword>
<sequence>MPARKQDCMKKKDGIEQIAECSYNRLAIMDAVSMLSGKWKIPVLCALMQHGSLCFLDIVRHVHGISAKTLTKELREMASNQLLTRTVLNTRPVTVEYALTDYGRTLDKAVFELLAWGLVHRKRLIGKDTLGEKSAYSYISEMQQDWPVNRQ</sequence>
<evidence type="ECO:0000259" key="4">
    <source>
        <dbReference type="PROSITE" id="PS51118"/>
    </source>
</evidence>